<proteinExistence type="predicted"/>
<evidence type="ECO:0000313" key="2">
    <source>
        <dbReference type="EMBL" id="AAN08250.1"/>
    </source>
</evidence>
<dbReference type="Proteomes" id="UP000000763">
    <property type="component" value="Chromosome 10"/>
</dbReference>
<reference evidence="3" key="1">
    <citation type="journal article" date="2005" name="Nature">
        <title>The map-based sequence of the rice genome.</title>
        <authorList>
            <consortium name="International rice genome sequencing project (IRGSP)"/>
            <person name="Matsumoto T."/>
            <person name="Wu J."/>
            <person name="Kanamori H."/>
            <person name="Katayose Y."/>
            <person name="Fujisawa M."/>
            <person name="Namiki N."/>
            <person name="Mizuno H."/>
            <person name="Yamamoto K."/>
            <person name="Antonio B.A."/>
            <person name="Baba T."/>
            <person name="Sakata K."/>
            <person name="Nagamura Y."/>
            <person name="Aoki H."/>
            <person name="Arikawa K."/>
            <person name="Arita K."/>
            <person name="Bito T."/>
            <person name="Chiden Y."/>
            <person name="Fujitsuka N."/>
            <person name="Fukunaka R."/>
            <person name="Hamada M."/>
            <person name="Harada C."/>
            <person name="Hayashi A."/>
            <person name="Hijishita S."/>
            <person name="Honda M."/>
            <person name="Hosokawa S."/>
            <person name="Ichikawa Y."/>
            <person name="Idonuma A."/>
            <person name="Iijima M."/>
            <person name="Ikeda M."/>
            <person name="Ikeno M."/>
            <person name="Ito K."/>
            <person name="Ito S."/>
            <person name="Ito T."/>
            <person name="Ito Y."/>
            <person name="Ito Y."/>
            <person name="Iwabuchi A."/>
            <person name="Kamiya K."/>
            <person name="Karasawa W."/>
            <person name="Kurita K."/>
            <person name="Katagiri S."/>
            <person name="Kikuta A."/>
            <person name="Kobayashi H."/>
            <person name="Kobayashi N."/>
            <person name="Machita K."/>
            <person name="Maehara T."/>
            <person name="Masukawa M."/>
            <person name="Mizubayashi T."/>
            <person name="Mukai Y."/>
            <person name="Nagasaki H."/>
            <person name="Nagata Y."/>
            <person name="Naito S."/>
            <person name="Nakashima M."/>
            <person name="Nakama Y."/>
            <person name="Nakamichi Y."/>
            <person name="Nakamura M."/>
            <person name="Meguro A."/>
            <person name="Negishi M."/>
            <person name="Ohta I."/>
            <person name="Ohta T."/>
            <person name="Okamoto M."/>
            <person name="Ono N."/>
            <person name="Saji S."/>
            <person name="Sakaguchi M."/>
            <person name="Sakai K."/>
            <person name="Shibata M."/>
            <person name="Shimokawa T."/>
            <person name="Song J."/>
            <person name="Takazaki Y."/>
            <person name="Terasawa K."/>
            <person name="Tsugane M."/>
            <person name="Tsuji K."/>
            <person name="Ueda S."/>
            <person name="Waki K."/>
            <person name="Yamagata H."/>
            <person name="Yamamoto M."/>
            <person name="Yamamoto S."/>
            <person name="Yamane H."/>
            <person name="Yoshiki S."/>
            <person name="Yoshihara R."/>
            <person name="Yukawa K."/>
            <person name="Zhong H."/>
            <person name="Yano M."/>
            <person name="Yuan Q."/>
            <person name="Ouyang S."/>
            <person name="Liu J."/>
            <person name="Jones K.M."/>
            <person name="Gansberger K."/>
            <person name="Moffat K."/>
            <person name="Hill J."/>
            <person name="Bera J."/>
            <person name="Fadrosh D."/>
            <person name="Jin S."/>
            <person name="Johri S."/>
            <person name="Kim M."/>
            <person name="Overton L."/>
            <person name="Reardon M."/>
            <person name="Tsitrin T."/>
            <person name="Vuong H."/>
            <person name="Weaver B."/>
            <person name="Ciecko A."/>
            <person name="Tallon L."/>
            <person name="Jackson J."/>
            <person name="Pai G."/>
            <person name="Aken S.V."/>
            <person name="Utterback T."/>
            <person name="Reidmuller S."/>
            <person name="Feldblyum T."/>
            <person name="Hsiao J."/>
            <person name="Zismann V."/>
            <person name="Iobst S."/>
            <person name="de Vazeille A.R."/>
            <person name="Buell C.R."/>
            <person name="Ying K."/>
            <person name="Li Y."/>
            <person name="Lu T."/>
            <person name="Huang Y."/>
            <person name="Zhao Q."/>
            <person name="Feng Q."/>
            <person name="Zhang L."/>
            <person name="Zhu J."/>
            <person name="Weng Q."/>
            <person name="Mu J."/>
            <person name="Lu Y."/>
            <person name="Fan D."/>
            <person name="Liu Y."/>
            <person name="Guan J."/>
            <person name="Zhang Y."/>
            <person name="Yu S."/>
            <person name="Liu X."/>
            <person name="Zhang Y."/>
            <person name="Hong G."/>
            <person name="Han B."/>
            <person name="Choisne N."/>
            <person name="Demange N."/>
            <person name="Orjeda G."/>
            <person name="Samain S."/>
            <person name="Cattolico L."/>
            <person name="Pelletier E."/>
            <person name="Couloux A."/>
            <person name="Segurens B."/>
            <person name="Wincker P."/>
            <person name="D'Hont A."/>
            <person name="Scarpelli C."/>
            <person name="Weissenbach J."/>
            <person name="Salanoubat M."/>
            <person name="Quetier F."/>
            <person name="Yu Y."/>
            <person name="Kim H.R."/>
            <person name="Rambo T."/>
            <person name="Currie J."/>
            <person name="Collura K."/>
            <person name="Luo M."/>
            <person name="Yang T."/>
            <person name="Ammiraju J.S.S."/>
            <person name="Engler F."/>
            <person name="Soderlund C."/>
            <person name="Wing R.A."/>
            <person name="Palmer L.E."/>
            <person name="de la Bastide M."/>
            <person name="Spiegel L."/>
            <person name="Nascimento L."/>
            <person name="Zutavern T."/>
            <person name="O'Shaughnessy A."/>
            <person name="Dike S."/>
            <person name="Dedhia N."/>
            <person name="Preston R."/>
            <person name="Balija V."/>
            <person name="McCombie W.R."/>
            <person name="Chow T."/>
            <person name="Chen H."/>
            <person name="Chung M."/>
            <person name="Chen C."/>
            <person name="Shaw J."/>
            <person name="Wu H."/>
            <person name="Hsiao K."/>
            <person name="Chao Y."/>
            <person name="Chu M."/>
            <person name="Cheng C."/>
            <person name="Hour A."/>
            <person name="Lee P."/>
            <person name="Lin S."/>
            <person name="Lin Y."/>
            <person name="Liou J."/>
            <person name="Liu S."/>
            <person name="Hsing Y."/>
            <person name="Raghuvanshi S."/>
            <person name="Mohanty A."/>
            <person name="Bharti A.K."/>
            <person name="Gaur A."/>
            <person name="Gupta V."/>
            <person name="Kumar D."/>
            <person name="Ravi V."/>
            <person name="Vij S."/>
            <person name="Kapur A."/>
            <person name="Khurana P."/>
            <person name="Khurana P."/>
            <person name="Khurana J.P."/>
            <person name="Tyagi A.K."/>
            <person name="Gaikwad K."/>
            <person name="Singh A."/>
            <person name="Dalal V."/>
            <person name="Srivastava S."/>
            <person name="Dixit A."/>
            <person name="Pal A.K."/>
            <person name="Ghazi I.A."/>
            <person name="Yadav M."/>
            <person name="Pandit A."/>
            <person name="Bhargava A."/>
            <person name="Sureshbabu K."/>
            <person name="Batra K."/>
            <person name="Sharma T.R."/>
            <person name="Mohapatra T."/>
            <person name="Singh N.K."/>
            <person name="Messing J."/>
            <person name="Nelson A.B."/>
            <person name="Fuks G."/>
            <person name="Kavchok S."/>
            <person name="Keizer G."/>
            <person name="Linton E."/>
            <person name="Llaca V."/>
            <person name="Song R."/>
            <person name="Tanyolac B."/>
            <person name="Young S."/>
            <person name="Ho-Il K."/>
            <person name="Hahn J.H."/>
            <person name="Sangsakoo G."/>
            <person name="Vanavichit A."/>
            <person name="de Mattos Luiz.A.T."/>
            <person name="Zimmer P.D."/>
            <person name="Malone G."/>
            <person name="Dellagostin O."/>
            <person name="de Oliveira A.C."/>
            <person name="Bevan M."/>
            <person name="Bancroft I."/>
            <person name="Minx P."/>
            <person name="Cordum H."/>
            <person name="Wilson R."/>
            <person name="Cheng Z."/>
            <person name="Jin W."/>
            <person name="Jiang J."/>
            <person name="Leong S.A."/>
            <person name="Iwama H."/>
            <person name="Gojobori T."/>
            <person name="Itoh T."/>
            <person name="Niimura Y."/>
            <person name="Fujii Y."/>
            <person name="Habara T."/>
            <person name="Sakai H."/>
            <person name="Sato Y."/>
            <person name="Wilson G."/>
            <person name="Kumar K."/>
            <person name="McCouch S."/>
            <person name="Juretic N."/>
            <person name="Hoen D."/>
            <person name="Wright S."/>
            <person name="Bruskiewich R."/>
            <person name="Bureau T."/>
            <person name="Miyao A."/>
            <person name="Hirochika H."/>
            <person name="Nishikawa T."/>
            <person name="Kadowaki K."/>
            <person name="Sugiura M."/>
            <person name="Burr B."/>
            <person name="Sasaki T."/>
        </authorList>
    </citation>
    <scope>NUCLEOTIDE SEQUENCE [LARGE SCALE GENOMIC DNA]</scope>
    <source>
        <strain evidence="3">cv. Nipponbare</strain>
    </source>
</reference>
<evidence type="ECO:0000256" key="1">
    <source>
        <dbReference type="SAM" id="MobiDB-lite"/>
    </source>
</evidence>
<dbReference type="EMBL" id="AC099042">
    <property type="protein sequence ID" value="AAN08250.1"/>
    <property type="molecule type" value="Genomic_DNA"/>
</dbReference>
<feature type="region of interest" description="Disordered" evidence="1">
    <location>
        <begin position="1"/>
        <end position="31"/>
    </location>
</feature>
<reference evidence="3" key="2">
    <citation type="journal article" date="2008" name="Nucleic Acids Res.">
        <title>The rice annotation project database (RAP-DB): 2008 update.</title>
        <authorList>
            <consortium name="The rice annotation project (RAP)"/>
        </authorList>
    </citation>
    <scope>GENOME REANNOTATION</scope>
    <source>
        <strain evidence="3">cv. Nipponbare</strain>
    </source>
</reference>
<sequence>MAHQILVNESQASNVAGGASTGTAVTSGDRRPDPYMSACEAMMGIFLIVVYTNEILAFNSRQRLDSFKESQKCVGHDL</sequence>
<dbReference type="AlphaFoldDB" id="Q8H8F5"/>
<organism evidence="2 3">
    <name type="scientific">Oryza sativa subsp. japonica</name>
    <name type="common">Rice</name>
    <dbReference type="NCBI Taxonomy" id="39947"/>
    <lineage>
        <taxon>Eukaryota</taxon>
        <taxon>Viridiplantae</taxon>
        <taxon>Streptophyta</taxon>
        <taxon>Embryophyta</taxon>
        <taxon>Tracheophyta</taxon>
        <taxon>Spermatophyta</taxon>
        <taxon>Magnoliopsida</taxon>
        <taxon>Liliopsida</taxon>
        <taxon>Poales</taxon>
        <taxon>Poaceae</taxon>
        <taxon>BOP clade</taxon>
        <taxon>Oryzoideae</taxon>
        <taxon>Oryzeae</taxon>
        <taxon>Oryzinae</taxon>
        <taxon>Oryza</taxon>
        <taxon>Oryza sativa</taxon>
    </lineage>
</organism>
<feature type="compositionally biased region" description="Low complexity" evidence="1">
    <location>
        <begin position="12"/>
        <end position="27"/>
    </location>
</feature>
<evidence type="ECO:0000313" key="3">
    <source>
        <dbReference type="Proteomes" id="UP000000763"/>
    </source>
</evidence>
<accession>Q8H8F5</accession>
<gene>
    <name evidence="2" type="primary">OSJNBa0041L14.17</name>
</gene>
<protein>
    <submittedName>
        <fullName evidence="2">Uncharacterized protein</fullName>
    </submittedName>
</protein>
<name>Q8H8F5_ORYSJ</name>